<evidence type="ECO:0000259" key="1">
    <source>
        <dbReference type="Pfam" id="PF07238"/>
    </source>
</evidence>
<dbReference type="InterPro" id="IPR009875">
    <property type="entry name" value="PilZ_domain"/>
</dbReference>
<dbReference type="Gene3D" id="2.40.10.220">
    <property type="entry name" value="predicted glycosyltransferase like domains"/>
    <property type="match status" value="1"/>
</dbReference>
<reference evidence="2" key="1">
    <citation type="submission" date="2018-06" db="EMBL/GenBank/DDBJ databases">
        <authorList>
            <person name="Zhirakovskaya E."/>
        </authorList>
    </citation>
    <scope>NUCLEOTIDE SEQUENCE</scope>
</reference>
<dbReference type="Pfam" id="PF07238">
    <property type="entry name" value="PilZ"/>
    <property type="match status" value="1"/>
</dbReference>
<dbReference type="EMBL" id="UOFF01000263">
    <property type="protein sequence ID" value="VAW56634.1"/>
    <property type="molecule type" value="Genomic_DNA"/>
</dbReference>
<gene>
    <name evidence="2" type="ORF">MNBD_GAMMA07-2483</name>
</gene>
<accession>A0A3B0XKJ6</accession>
<dbReference type="AlphaFoldDB" id="A0A3B0XKJ6"/>
<organism evidence="2">
    <name type="scientific">hydrothermal vent metagenome</name>
    <dbReference type="NCBI Taxonomy" id="652676"/>
    <lineage>
        <taxon>unclassified sequences</taxon>
        <taxon>metagenomes</taxon>
        <taxon>ecological metagenomes</taxon>
    </lineage>
</organism>
<sequence>MNTEHRKNPRRNVQLDVELSFPMGGKQIVSTRDFSEHGVFLTIDKNRCPEIGEVVAVTIIKDEHNTGVSFPSNDAVVVHHSKNGIGLAFIELDF</sequence>
<name>A0A3B0XKJ6_9ZZZZ</name>
<dbReference type="GO" id="GO:0035438">
    <property type="term" value="F:cyclic-di-GMP binding"/>
    <property type="evidence" value="ECO:0007669"/>
    <property type="project" value="InterPro"/>
</dbReference>
<feature type="domain" description="PilZ" evidence="1">
    <location>
        <begin position="5"/>
        <end position="93"/>
    </location>
</feature>
<evidence type="ECO:0000313" key="2">
    <source>
        <dbReference type="EMBL" id="VAW56634.1"/>
    </source>
</evidence>
<protein>
    <recommendedName>
        <fullName evidence="1">PilZ domain-containing protein</fullName>
    </recommendedName>
</protein>
<proteinExistence type="predicted"/>
<dbReference type="SUPFAM" id="SSF141371">
    <property type="entry name" value="PilZ domain-like"/>
    <property type="match status" value="1"/>
</dbReference>